<dbReference type="EMBL" id="CP001034">
    <property type="protein sequence ID" value="ACB85859.1"/>
    <property type="molecule type" value="Genomic_DNA"/>
</dbReference>
<name>B2A8H5_NATTJ</name>
<dbReference type="eggNOG" id="COG0823">
    <property type="taxonomic scope" value="Bacteria"/>
</dbReference>
<protein>
    <recommendedName>
        <fullName evidence="5">WD40 domain protein beta Propeller</fullName>
    </recommendedName>
</protein>
<dbReference type="Proteomes" id="UP000001683">
    <property type="component" value="Chromosome"/>
</dbReference>
<evidence type="ECO:0000313" key="4">
    <source>
        <dbReference type="Proteomes" id="UP000001683"/>
    </source>
</evidence>
<feature type="region of interest" description="Disordered" evidence="1">
    <location>
        <begin position="24"/>
        <end position="44"/>
    </location>
</feature>
<reference evidence="3 4" key="2">
    <citation type="journal article" date="2011" name="J. Bacteriol.">
        <title>Complete genome sequence of the anaerobic, halophilic alkalithermophile Natranaerobius thermophilus JW/NM-WN-LF.</title>
        <authorList>
            <person name="Zhao B."/>
            <person name="Mesbah N.M."/>
            <person name="Dalin E."/>
            <person name="Goodwin L."/>
            <person name="Nolan M."/>
            <person name="Pitluck S."/>
            <person name="Chertkov O."/>
            <person name="Brettin T.S."/>
            <person name="Han J."/>
            <person name="Larimer F.W."/>
            <person name="Land M.L."/>
            <person name="Hauser L."/>
            <person name="Kyrpides N."/>
            <person name="Wiegel J."/>
        </authorList>
    </citation>
    <scope>NUCLEOTIDE SEQUENCE [LARGE SCALE GENOMIC DNA]</scope>
    <source>
        <strain evidence="4">ATCC BAA-1301 / DSM 18059 / JW/NM-WN-LF</strain>
    </source>
</reference>
<dbReference type="InParanoid" id="B2A8H5"/>
<proteinExistence type="predicted"/>
<evidence type="ECO:0000313" key="3">
    <source>
        <dbReference type="EMBL" id="ACB85859.1"/>
    </source>
</evidence>
<accession>B2A8H5</accession>
<evidence type="ECO:0008006" key="5">
    <source>
        <dbReference type="Google" id="ProtNLM"/>
    </source>
</evidence>
<dbReference type="PANTHER" id="PTHR36842">
    <property type="entry name" value="PROTEIN TOLB HOMOLOG"/>
    <property type="match status" value="1"/>
</dbReference>
<sequence>MSKVKSTIMILILSFSLIIIPGCNNDEEEQTGNDTAEKDDNGKEIEEVSEEIELTRRETPQFISDDEIVYSGLRTEYIDEEDEQELWEIYYLDLQEETDEILFEKMWSGILPLMDYSGEYLFVPSGDQELEIINEDLETVDILMADWARHFPGDDYLYFKPAGMEPGQSKLEKYNLESSDFETIYDSEGYLELEMISQGQGIMYEEYNTDYHLKEIDLAEGTTEDIISLNDAALDMDAGFVEPQEQEMIFIVQDTGASSILYGYDLEGNEQESLELEGFEPKVMLSPQGNHLVVKTEDKGGPTAEIIDLENFDIIETLELNNASWSPDGNRLVYETPLRDVEIYELESQEIQEVPYPTE</sequence>
<feature type="chain" id="PRO_5002773150" description="WD40 domain protein beta Propeller" evidence="2">
    <location>
        <begin position="26"/>
        <end position="359"/>
    </location>
</feature>
<dbReference type="RefSeq" id="WP_012448709.1">
    <property type="nucleotide sequence ID" value="NC_010718.1"/>
</dbReference>
<evidence type="ECO:0000256" key="2">
    <source>
        <dbReference type="SAM" id="SignalP"/>
    </source>
</evidence>
<dbReference type="STRING" id="457570.Nther_2293"/>
<dbReference type="AlphaFoldDB" id="B2A8H5"/>
<dbReference type="PANTHER" id="PTHR36842:SF1">
    <property type="entry name" value="PROTEIN TOLB"/>
    <property type="match status" value="1"/>
</dbReference>
<dbReference type="SUPFAM" id="SSF69304">
    <property type="entry name" value="Tricorn protease N-terminal domain"/>
    <property type="match status" value="1"/>
</dbReference>
<feature type="signal peptide" evidence="2">
    <location>
        <begin position="1"/>
        <end position="25"/>
    </location>
</feature>
<reference evidence="3 4" key="1">
    <citation type="submission" date="2008-04" db="EMBL/GenBank/DDBJ databases">
        <title>Complete sequence of chromosome of Natranaerobius thermophilus JW/NM-WN-LF.</title>
        <authorList>
            <consortium name="US DOE Joint Genome Institute"/>
            <person name="Copeland A."/>
            <person name="Lucas S."/>
            <person name="Lapidus A."/>
            <person name="Glavina del Rio T."/>
            <person name="Dalin E."/>
            <person name="Tice H."/>
            <person name="Bruce D."/>
            <person name="Goodwin L."/>
            <person name="Pitluck S."/>
            <person name="Chertkov O."/>
            <person name="Brettin T."/>
            <person name="Detter J.C."/>
            <person name="Han C."/>
            <person name="Kuske C.R."/>
            <person name="Schmutz J."/>
            <person name="Larimer F."/>
            <person name="Land M."/>
            <person name="Hauser L."/>
            <person name="Kyrpides N."/>
            <person name="Lykidis A."/>
            <person name="Mesbah N.M."/>
            <person name="Wiegel J."/>
        </authorList>
    </citation>
    <scope>NUCLEOTIDE SEQUENCE [LARGE SCALE GENOMIC DNA]</scope>
    <source>
        <strain evidence="4">ATCC BAA-1301 / DSM 18059 / JW/NM-WN-LF</strain>
    </source>
</reference>
<organism evidence="3 4">
    <name type="scientific">Natranaerobius thermophilus (strain ATCC BAA-1301 / DSM 18059 / JW/NM-WN-LF)</name>
    <dbReference type="NCBI Taxonomy" id="457570"/>
    <lineage>
        <taxon>Bacteria</taxon>
        <taxon>Bacillati</taxon>
        <taxon>Bacillota</taxon>
        <taxon>Clostridia</taxon>
        <taxon>Natranaerobiales</taxon>
        <taxon>Natranaerobiaceae</taxon>
        <taxon>Natranaerobius</taxon>
    </lineage>
</organism>
<dbReference type="OrthoDB" id="137129at2"/>
<feature type="compositionally biased region" description="Basic and acidic residues" evidence="1">
    <location>
        <begin position="35"/>
        <end position="44"/>
    </location>
</feature>
<dbReference type="KEGG" id="nth:Nther_2293"/>
<keyword evidence="4" id="KW-1185">Reference proteome</keyword>
<dbReference type="HOGENOM" id="CLU_771233_0_0_9"/>
<keyword evidence="2" id="KW-0732">Signal</keyword>
<gene>
    <name evidence="3" type="ordered locus">Nther_2293</name>
</gene>
<evidence type="ECO:0000256" key="1">
    <source>
        <dbReference type="SAM" id="MobiDB-lite"/>
    </source>
</evidence>